<dbReference type="PANTHER" id="PTHR28008">
    <property type="entry name" value="DOMAIN PROTEIN, PUTATIVE (AFU_ORTHOLOGUE AFUA_3G10980)-RELATED"/>
    <property type="match status" value="1"/>
</dbReference>
<dbReference type="PANTHER" id="PTHR28008:SF1">
    <property type="entry name" value="DOMAIN PROTEIN, PUTATIVE (AFU_ORTHOLOGUE AFUA_3G10980)-RELATED"/>
    <property type="match status" value="1"/>
</dbReference>
<dbReference type="RefSeq" id="WP_219876500.1">
    <property type="nucleotide sequence ID" value="NZ_JAHYXK010000003.1"/>
</dbReference>
<feature type="transmembrane region" description="Helical" evidence="1">
    <location>
        <begin position="56"/>
        <end position="78"/>
    </location>
</feature>
<evidence type="ECO:0000313" key="4">
    <source>
        <dbReference type="Proteomes" id="UP000813018"/>
    </source>
</evidence>
<comment type="caution">
    <text evidence="3">The sequence shown here is derived from an EMBL/GenBank/DDBJ whole genome shotgun (WGS) entry which is preliminary data.</text>
</comment>
<proteinExistence type="predicted"/>
<evidence type="ECO:0000313" key="3">
    <source>
        <dbReference type="EMBL" id="MBW7466640.1"/>
    </source>
</evidence>
<protein>
    <submittedName>
        <fullName evidence="3">VanZ family protein</fullName>
    </submittedName>
</protein>
<feature type="domain" description="VanZ-like" evidence="2">
    <location>
        <begin position="24"/>
        <end position="107"/>
    </location>
</feature>
<organism evidence="3 4">
    <name type="scientific">Pontibacter aydingkolensis</name>
    <dbReference type="NCBI Taxonomy" id="1911536"/>
    <lineage>
        <taxon>Bacteria</taxon>
        <taxon>Pseudomonadati</taxon>
        <taxon>Bacteroidota</taxon>
        <taxon>Cytophagia</taxon>
        <taxon>Cytophagales</taxon>
        <taxon>Hymenobacteraceae</taxon>
        <taxon>Pontibacter</taxon>
    </lineage>
</organism>
<accession>A0ABS7CS32</accession>
<keyword evidence="1" id="KW-0812">Transmembrane</keyword>
<gene>
    <name evidence="3" type="ORF">K0O23_06140</name>
</gene>
<dbReference type="EMBL" id="JAHYXK010000003">
    <property type="protein sequence ID" value="MBW7466640.1"/>
    <property type="molecule type" value="Genomic_DNA"/>
</dbReference>
<feature type="transmembrane region" description="Helical" evidence="1">
    <location>
        <begin position="27"/>
        <end position="44"/>
    </location>
</feature>
<evidence type="ECO:0000256" key="1">
    <source>
        <dbReference type="SAM" id="Phobius"/>
    </source>
</evidence>
<dbReference type="InterPro" id="IPR006976">
    <property type="entry name" value="VanZ-like"/>
</dbReference>
<dbReference type="Proteomes" id="UP000813018">
    <property type="component" value="Unassembled WGS sequence"/>
</dbReference>
<reference evidence="3 4" key="1">
    <citation type="journal article" date="2016" name="Int. J. Syst. Evol. Microbiol.">
        <title>Pontibacter aydingkolensis sp. nov., isolated from soil of a salt lake.</title>
        <authorList>
            <person name="Osman G."/>
            <person name="Zhang T."/>
            <person name="Lou K."/>
            <person name="Gao Y."/>
            <person name="Chang W."/>
            <person name="Lin Q."/>
            <person name="Yang H.M."/>
            <person name="Huo X.D."/>
            <person name="Wang N."/>
        </authorList>
    </citation>
    <scope>NUCLEOTIDE SEQUENCE [LARGE SCALE GENOMIC DNA]</scope>
    <source>
        <strain evidence="3 4">KACC 19255</strain>
    </source>
</reference>
<dbReference type="Pfam" id="PF04892">
    <property type="entry name" value="VanZ"/>
    <property type="match status" value="1"/>
</dbReference>
<sequence>MILLTTLLPSSSMPSLSIWELFSFDSFAHAFLFGVLTFLMIVGLTKQFSYLKLRHYAIRASLAISFLFGIAVELMQHFFIYGRQGDIMDVIANTVGCLMGIVLFKWVYIW</sequence>
<dbReference type="NCBIfam" id="NF037970">
    <property type="entry name" value="vanZ_1"/>
    <property type="match status" value="1"/>
</dbReference>
<name>A0ABS7CS32_9BACT</name>
<feature type="transmembrane region" description="Helical" evidence="1">
    <location>
        <begin position="90"/>
        <end position="108"/>
    </location>
</feature>
<keyword evidence="1" id="KW-1133">Transmembrane helix</keyword>
<evidence type="ECO:0000259" key="2">
    <source>
        <dbReference type="Pfam" id="PF04892"/>
    </source>
</evidence>
<keyword evidence="1" id="KW-0472">Membrane</keyword>
<keyword evidence="4" id="KW-1185">Reference proteome</keyword>